<evidence type="ECO:0000313" key="3">
    <source>
        <dbReference type="Proteomes" id="UP000006844"/>
    </source>
</evidence>
<name>E8V4Z5_TERSS</name>
<dbReference type="Proteomes" id="UP000006844">
    <property type="component" value="Chromosome"/>
</dbReference>
<dbReference type="STRING" id="401053.AciPR4_1817"/>
<proteinExistence type="predicted"/>
<reference evidence="2 3" key="1">
    <citation type="journal article" date="2012" name="Stand. Genomic Sci.">
        <title>Complete genome sequence of Terriglobus saanensis type strain SP1PR4(T), an Acidobacteria from tundra soil.</title>
        <authorList>
            <person name="Rawat S.R."/>
            <person name="Mannisto M.K."/>
            <person name="Starovoytov V."/>
            <person name="Goodwin L."/>
            <person name="Nolan M."/>
            <person name="Hauser L."/>
            <person name="Land M."/>
            <person name="Davenport K.W."/>
            <person name="Woyke T."/>
            <person name="Haggblom M.M."/>
        </authorList>
    </citation>
    <scope>NUCLEOTIDE SEQUENCE</scope>
    <source>
        <strain evidence="3">ATCC BAA-1853 / DSM 23119 / SP1PR4</strain>
    </source>
</reference>
<dbReference type="EMBL" id="CP002467">
    <property type="protein sequence ID" value="ADV82623.1"/>
    <property type="molecule type" value="Genomic_DNA"/>
</dbReference>
<feature type="region of interest" description="Disordered" evidence="1">
    <location>
        <begin position="190"/>
        <end position="237"/>
    </location>
</feature>
<dbReference type="HOGENOM" id="CLU_523657_0_0_0"/>
<feature type="compositionally biased region" description="Polar residues" evidence="1">
    <location>
        <begin position="1"/>
        <end position="11"/>
    </location>
</feature>
<evidence type="ECO:0000313" key="2">
    <source>
        <dbReference type="EMBL" id="ADV82623.1"/>
    </source>
</evidence>
<dbReference type="KEGG" id="tsa:AciPR4_1817"/>
<feature type="compositionally biased region" description="Polar residues" evidence="1">
    <location>
        <begin position="190"/>
        <end position="205"/>
    </location>
</feature>
<organism evidence="2 3">
    <name type="scientific">Terriglobus saanensis (strain ATCC BAA-1853 / DSM 23119 / SP1PR4)</name>
    <dbReference type="NCBI Taxonomy" id="401053"/>
    <lineage>
        <taxon>Bacteria</taxon>
        <taxon>Pseudomonadati</taxon>
        <taxon>Acidobacteriota</taxon>
        <taxon>Terriglobia</taxon>
        <taxon>Terriglobales</taxon>
        <taxon>Acidobacteriaceae</taxon>
        <taxon>Terriglobus</taxon>
    </lineage>
</organism>
<protein>
    <recommendedName>
        <fullName evidence="4">Flagellar hook-length control protein FliK</fullName>
    </recommendedName>
</protein>
<dbReference type="AlphaFoldDB" id="E8V4Z5"/>
<feature type="compositionally biased region" description="Polar residues" evidence="1">
    <location>
        <begin position="288"/>
        <end position="298"/>
    </location>
</feature>
<feature type="compositionally biased region" description="Polar residues" evidence="1">
    <location>
        <begin position="60"/>
        <end position="75"/>
    </location>
</feature>
<evidence type="ECO:0008006" key="4">
    <source>
        <dbReference type="Google" id="ProtNLM"/>
    </source>
</evidence>
<feature type="compositionally biased region" description="Basic and acidic residues" evidence="1">
    <location>
        <begin position="82"/>
        <end position="101"/>
    </location>
</feature>
<feature type="region of interest" description="Disordered" evidence="1">
    <location>
        <begin position="437"/>
        <end position="520"/>
    </location>
</feature>
<feature type="region of interest" description="Disordered" evidence="1">
    <location>
        <begin position="1"/>
        <end position="138"/>
    </location>
</feature>
<feature type="compositionally biased region" description="Polar residues" evidence="1">
    <location>
        <begin position="441"/>
        <end position="450"/>
    </location>
</feature>
<feature type="compositionally biased region" description="Low complexity" evidence="1">
    <location>
        <begin position="213"/>
        <end position="225"/>
    </location>
</feature>
<feature type="compositionally biased region" description="Basic and acidic residues" evidence="1">
    <location>
        <begin position="49"/>
        <end position="59"/>
    </location>
</feature>
<accession>E8V4Z5</accession>
<evidence type="ECO:0000256" key="1">
    <source>
        <dbReference type="SAM" id="MobiDB-lite"/>
    </source>
</evidence>
<sequence>MTVSDISSNSIDVMPGSGDQVQGNKDTKHSGSFADLFASAKGTSGTLTEKSDVGHDKSIESGTAKSEPSKSSPAGSTPALKSIEEKTPQTVPEKAEGEDGKNLQAPKDSAKTDGVNETQGRPIKLALKRTDAPSATEVAQDADIAAKLEIAKAEGGAADPDKATDKGKGIHAKVAHKLVLMTSHAVESNSFAAQATTPPSTSQAALTPPGSPLPAAIPAALSPSSTQDVASKDAPPVTPALRTSIAVTGAGKHAVAIAGGEDAVAAGRVDSLMQKATEHEAAADDQGKMSSPSVEPTAENQAALNAGIGSFKETQALQQVISPPMAHSVTVAGAKVADPGNNDVSSPMRQMQIDTDTANQSGQMHIVSDRMIEISVPDSQHGPVSVRAELQSDGSVAAQLLPRSVAGHVSLVSQTNGLSAYLSEHSLSLSVSVVAPAASSGGNLPPNNASGHAPSDAMQFTQHREERGSADQGRNNEKSFDDAVTAPRDEEVQTRQTAQTLTQYTNRSEAGRPGWISIRV</sequence>
<feature type="compositionally biased region" description="Basic and acidic residues" evidence="1">
    <location>
        <begin position="276"/>
        <end position="287"/>
    </location>
</feature>
<feature type="compositionally biased region" description="Basic and acidic residues" evidence="1">
    <location>
        <begin position="462"/>
        <end position="493"/>
    </location>
</feature>
<feature type="compositionally biased region" description="Polar residues" evidence="1">
    <location>
        <begin position="494"/>
        <end position="508"/>
    </location>
</feature>
<keyword evidence="3" id="KW-1185">Reference proteome</keyword>
<gene>
    <name evidence="2" type="ordered locus">AciPR4_1817</name>
</gene>
<feature type="region of interest" description="Disordered" evidence="1">
    <location>
        <begin position="276"/>
        <end position="298"/>
    </location>
</feature>